<dbReference type="CDD" id="cd00515">
    <property type="entry name" value="HAM1"/>
    <property type="match status" value="1"/>
</dbReference>
<comment type="subunit">
    <text evidence="10">Homodimer.</text>
</comment>
<feature type="compositionally biased region" description="Low complexity" evidence="12">
    <location>
        <begin position="19"/>
        <end position="39"/>
    </location>
</feature>
<keyword evidence="3 10" id="KW-0479">Metal-binding</keyword>
<evidence type="ECO:0000256" key="3">
    <source>
        <dbReference type="ARBA" id="ARBA00022723"/>
    </source>
</evidence>
<dbReference type="EC" id="3.6.1.66" evidence="10"/>
<evidence type="ECO:0000256" key="8">
    <source>
        <dbReference type="ARBA" id="ARBA00023211"/>
    </source>
</evidence>
<evidence type="ECO:0000256" key="10">
    <source>
        <dbReference type="HAMAP-Rule" id="MF_03148"/>
    </source>
</evidence>
<proteinExistence type="inferred from homology"/>
<evidence type="ECO:0000256" key="11">
    <source>
        <dbReference type="RuleBase" id="RU003781"/>
    </source>
</evidence>
<dbReference type="GO" id="GO:0000166">
    <property type="term" value="F:nucleotide binding"/>
    <property type="evidence" value="ECO:0007669"/>
    <property type="project" value="UniProtKB-KW"/>
</dbReference>
<accession>A0A0K3CDU4</accession>
<evidence type="ECO:0000256" key="12">
    <source>
        <dbReference type="SAM" id="MobiDB-lite"/>
    </source>
</evidence>
<evidence type="ECO:0000256" key="2">
    <source>
        <dbReference type="ARBA" id="ARBA00022490"/>
    </source>
</evidence>
<dbReference type="GO" id="GO:0035870">
    <property type="term" value="F:dITP diphosphatase activity"/>
    <property type="evidence" value="ECO:0007669"/>
    <property type="project" value="UniProtKB-UniRule"/>
</dbReference>
<keyword evidence="9 10" id="KW-0539">Nucleus</keyword>
<feature type="region of interest" description="Disordered" evidence="12">
    <location>
        <begin position="1"/>
        <end position="41"/>
    </location>
</feature>
<dbReference type="OMA" id="QWDCVFI"/>
<dbReference type="GO" id="GO:0005737">
    <property type="term" value="C:cytoplasm"/>
    <property type="evidence" value="ECO:0007669"/>
    <property type="project" value="UniProtKB-SubCell"/>
</dbReference>
<dbReference type="Proteomes" id="UP000199069">
    <property type="component" value="Unassembled WGS sequence"/>
</dbReference>
<comment type="subcellular location">
    <subcellularLocation>
        <location evidence="10">Cytoplasm</location>
    </subcellularLocation>
    <subcellularLocation>
        <location evidence="10">Nucleus</location>
    </subcellularLocation>
</comment>
<dbReference type="GO" id="GO:0009117">
    <property type="term" value="P:nucleotide metabolic process"/>
    <property type="evidence" value="ECO:0007669"/>
    <property type="project" value="UniProtKB-KW"/>
</dbReference>
<feature type="binding site" evidence="10">
    <location>
        <begin position="216"/>
        <end position="219"/>
    </location>
    <ligand>
        <name>ITP</name>
        <dbReference type="ChEBI" id="CHEBI:61402"/>
    </ligand>
</feature>
<comment type="function">
    <text evidence="10">Pyrophosphatase that hydrolyzes non-canonical purine nucleotides such as inosine triphosphate (ITP), deoxyinosine triphosphate (dITP) or xanthosine 5'-triphosphate (XTP) to their respective monophosphate derivatives. The enzyme does not distinguish between the deoxy- and ribose forms. Probably excludes non-canonical purines from RNA and DNA precursor pools, thus preventing their incorporation into RNA and DNA and avoiding chromosomal lesions.</text>
</comment>
<dbReference type="InterPro" id="IPR002637">
    <property type="entry name" value="RdgB/HAM1"/>
</dbReference>
<gene>
    <name evidence="13" type="primary">FGENESH: predicted gene_5.126</name>
    <name evidence="14" type="ORF">AAT19DRAFT_13900</name>
    <name evidence="13" type="ORF">BN2166_0025810</name>
</gene>
<dbReference type="PANTHER" id="PTHR11067:SF9">
    <property type="entry name" value="INOSINE TRIPHOSPHATE PYROPHOSPHATASE"/>
    <property type="match status" value="1"/>
</dbReference>
<feature type="binding site" evidence="10">
    <location>
        <position position="124"/>
    </location>
    <ligand>
        <name>ITP</name>
        <dbReference type="ChEBI" id="CHEBI:61402"/>
    </ligand>
</feature>
<dbReference type="PANTHER" id="PTHR11067">
    <property type="entry name" value="INOSINE TRIPHOSPHATE PYROPHOSPHATASE/HAM1 PROTEIN"/>
    <property type="match status" value="1"/>
</dbReference>
<comment type="catalytic activity">
    <reaction evidence="10">
        <text>XTP + H2O = XMP + diphosphate + H(+)</text>
        <dbReference type="Rhea" id="RHEA:28610"/>
        <dbReference type="ChEBI" id="CHEBI:15377"/>
        <dbReference type="ChEBI" id="CHEBI:15378"/>
        <dbReference type="ChEBI" id="CHEBI:33019"/>
        <dbReference type="ChEBI" id="CHEBI:57464"/>
        <dbReference type="ChEBI" id="CHEBI:61314"/>
        <dbReference type="EC" id="3.6.1.66"/>
    </reaction>
</comment>
<feature type="binding site" evidence="10">
    <location>
        <position position="112"/>
    </location>
    <ligand>
        <name>Mg(2+)</name>
        <dbReference type="ChEBI" id="CHEBI:18420"/>
    </ligand>
</feature>
<dbReference type="HAMAP" id="MF_03148">
    <property type="entry name" value="HAM1_NTPase"/>
    <property type="match status" value="1"/>
</dbReference>
<dbReference type="GO" id="GO:0036220">
    <property type="term" value="F:ITP diphosphatase activity"/>
    <property type="evidence" value="ECO:0007669"/>
    <property type="project" value="UniProtKB-UniRule"/>
</dbReference>
<evidence type="ECO:0000313" key="13">
    <source>
        <dbReference type="EMBL" id="CTR06720.1"/>
    </source>
</evidence>
<dbReference type="SUPFAM" id="SSF52972">
    <property type="entry name" value="ITPase-like"/>
    <property type="match status" value="1"/>
</dbReference>
<evidence type="ECO:0000313" key="14">
    <source>
        <dbReference type="EMBL" id="PRQ74878.1"/>
    </source>
</evidence>
<dbReference type="EMBL" id="CWKI01000005">
    <property type="protein sequence ID" value="CTR06720.1"/>
    <property type="molecule type" value="Genomic_DNA"/>
</dbReference>
<dbReference type="GO" id="GO:0009204">
    <property type="term" value="P:deoxyribonucleoside triphosphate catabolic process"/>
    <property type="evidence" value="ECO:0007669"/>
    <property type="project" value="UniProtKB-UniRule"/>
</dbReference>
<evidence type="ECO:0000313" key="16">
    <source>
        <dbReference type="Proteomes" id="UP000239560"/>
    </source>
</evidence>
<dbReference type="OrthoDB" id="6288734at2759"/>
<keyword evidence="7 10" id="KW-0546">Nucleotide metabolism</keyword>
<keyword evidence="6 10" id="KW-0460">Magnesium</keyword>
<dbReference type="GO" id="GO:0005634">
    <property type="term" value="C:nucleus"/>
    <property type="evidence" value="ECO:0007669"/>
    <property type="project" value="UniProtKB-SubCell"/>
</dbReference>
<feature type="binding site" evidence="10">
    <location>
        <position position="240"/>
    </location>
    <ligand>
        <name>ITP</name>
        <dbReference type="ChEBI" id="CHEBI:61402"/>
    </ligand>
</feature>
<evidence type="ECO:0000256" key="1">
    <source>
        <dbReference type="ARBA" id="ARBA00008023"/>
    </source>
</evidence>
<name>A0A0K3CDU4_RHOTO</name>
<keyword evidence="4 10" id="KW-0547">Nucleotide-binding</keyword>
<feature type="binding site" evidence="10">
    <location>
        <begin position="245"/>
        <end position="246"/>
    </location>
    <ligand>
        <name>ITP</name>
        <dbReference type="ChEBI" id="CHEBI:61402"/>
    </ligand>
</feature>
<feature type="compositionally biased region" description="Polar residues" evidence="12">
    <location>
        <begin position="1"/>
        <end position="18"/>
    </location>
</feature>
<reference evidence="14 16" key="2">
    <citation type="journal article" date="2018" name="Elife">
        <title>Functional genomics of lipid metabolism in the oleaginous yeast Rhodosporidium toruloides.</title>
        <authorList>
            <person name="Coradetti S.T."/>
            <person name="Pinel D."/>
            <person name="Geiselman G."/>
            <person name="Ito M."/>
            <person name="Mondo S."/>
            <person name="Reilly M.C."/>
            <person name="Cheng Y.F."/>
            <person name="Bauer S."/>
            <person name="Grigoriev I."/>
            <person name="Gladden J.M."/>
            <person name="Simmons B.A."/>
            <person name="Brem R."/>
            <person name="Arkin A.P."/>
            <person name="Skerker J.M."/>
        </authorList>
    </citation>
    <scope>NUCLEOTIDE SEQUENCE [LARGE SCALE GENOMIC DNA]</scope>
    <source>
        <strain evidence="14 16">NBRC 0880</strain>
    </source>
</reference>
<feature type="binding site" evidence="10">
    <location>
        <begin position="140"/>
        <end position="141"/>
    </location>
    <ligand>
        <name>ITP</name>
        <dbReference type="ChEBI" id="CHEBI:61402"/>
    </ligand>
</feature>
<feature type="binding site" evidence="10">
    <location>
        <begin position="70"/>
        <end position="75"/>
    </location>
    <ligand>
        <name>ITP</name>
        <dbReference type="ChEBI" id="CHEBI:61402"/>
    </ligand>
</feature>
<reference evidence="13 15" key="1">
    <citation type="submission" date="2015-07" db="EMBL/GenBank/DDBJ databases">
        <authorList>
            <person name="Cajimat M.N.B."/>
            <person name="Milazzo M.L."/>
            <person name="Fulhorst C.F."/>
        </authorList>
    </citation>
    <scope>NUCLEOTIDE SEQUENCE [LARGE SCALE GENOMIC DNA]</scope>
    <source>
        <strain evidence="13">Single colony</strain>
    </source>
</reference>
<dbReference type="FunFam" id="3.90.950.10:FF:000009">
    <property type="entry name" value="Inosine triphosphate pyrophosphatase"/>
    <property type="match status" value="1"/>
</dbReference>
<sequence length="259" mass="27547">MTTAGGSLASSPHSPTETSDSQAHPHSFSSSFASDRTSQLPRSQTLLPTIPVAAETATMTTSPRTILFVTGNANKLKEVRAILLSSTQHTENANPAATPSFSVESQDLDVPEVQGTTEEVAKAKCKAAAEIVGGPCITEDTALAFEALGGLPGPYIKYFLKAVGLEGLNNMLAGFPSKRATAICTFAYSAGPGTEPLIFEGRTEGKIVQARGPTHFGWDPVFEPDEGEGKTYAEMDGVAKNKISHRYRALDKLRKYLLE</sequence>
<comment type="similarity">
    <text evidence="1 10 11">Belongs to the HAM1 NTPase family.</text>
</comment>
<dbReference type="Proteomes" id="UP000239560">
    <property type="component" value="Unassembled WGS sequence"/>
</dbReference>
<evidence type="ECO:0000256" key="5">
    <source>
        <dbReference type="ARBA" id="ARBA00022801"/>
    </source>
</evidence>
<dbReference type="GO" id="GO:0046872">
    <property type="term" value="F:metal ion binding"/>
    <property type="evidence" value="ECO:0007669"/>
    <property type="project" value="UniProtKB-KW"/>
</dbReference>
<dbReference type="GO" id="GO:0036222">
    <property type="term" value="F:XTP diphosphatase activity"/>
    <property type="evidence" value="ECO:0007669"/>
    <property type="project" value="UniProtKB-UniRule"/>
</dbReference>
<protein>
    <recommendedName>
        <fullName evidence="10">Inosine triphosphate pyrophosphatase</fullName>
        <shortName evidence="10">ITPase</shortName>
        <shortName evidence="10">Inosine triphosphatase</shortName>
        <ecNumber evidence="10">3.6.1.66</ecNumber>
    </recommendedName>
    <alternativeName>
        <fullName evidence="10">Non-canonical purine NTP pyrophosphatase</fullName>
    </alternativeName>
    <alternativeName>
        <fullName evidence="10">Non-standard purine NTP pyrophosphatase</fullName>
    </alternativeName>
    <alternativeName>
        <fullName evidence="10">Nucleoside-triphosphate diphosphatase</fullName>
    </alternativeName>
    <alternativeName>
        <fullName evidence="10">Nucleoside-triphosphate pyrophosphatase</fullName>
        <shortName evidence="10">NTPase</shortName>
    </alternativeName>
    <alternativeName>
        <fullName evidence="10">XTP/dITP diphosphatase</fullName>
    </alternativeName>
</protein>
<dbReference type="AlphaFoldDB" id="A0A0K3CDU4"/>
<dbReference type="NCBIfam" id="TIGR00042">
    <property type="entry name" value="RdgB/HAM1 family non-canonical purine NTP pyrophosphatase"/>
    <property type="match status" value="1"/>
</dbReference>
<evidence type="ECO:0000313" key="15">
    <source>
        <dbReference type="Proteomes" id="UP000199069"/>
    </source>
</evidence>
<evidence type="ECO:0000256" key="9">
    <source>
        <dbReference type="ARBA" id="ARBA00023242"/>
    </source>
</evidence>
<feature type="binding site" evidence="10">
    <location>
        <position position="140"/>
    </location>
    <ligand>
        <name>Mg(2+)</name>
        <dbReference type="ChEBI" id="CHEBI:18420"/>
    </ligand>
</feature>
<organism evidence="13 15">
    <name type="scientific">Rhodotorula toruloides</name>
    <name type="common">Yeast</name>
    <name type="synonym">Rhodosporidium toruloides</name>
    <dbReference type="NCBI Taxonomy" id="5286"/>
    <lineage>
        <taxon>Eukaryota</taxon>
        <taxon>Fungi</taxon>
        <taxon>Dikarya</taxon>
        <taxon>Basidiomycota</taxon>
        <taxon>Pucciniomycotina</taxon>
        <taxon>Microbotryomycetes</taxon>
        <taxon>Sporidiobolales</taxon>
        <taxon>Sporidiobolaceae</taxon>
        <taxon>Rhodotorula</taxon>
    </lineage>
</organism>
<evidence type="ECO:0000256" key="7">
    <source>
        <dbReference type="ARBA" id="ARBA00023080"/>
    </source>
</evidence>
<evidence type="ECO:0000256" key="6">
    <source>
        <dbReference type="ARBA" id="ARBA00022842"/>
    </source>
</evidence>
<comment type="catalytic activity">
    <reaction evidence="10">
        <text>ITP + H2O = IMP + diphosphate + H(+)</text>
        <dbReference type="Rhea" id="RHEA:29399"/>
        <dbReference type="ChEBI" id="CHEBI:15377"/>
        <dbReference type="ChEBI" id="CHEBI:15378"/>
        <dbReference type="ChEBI" id="CHEBI:33019"/>
        <dbReference type="ChEBI" id="CHEBI:58053"/>
        <dbReference type="ChEBI" id="CHEBI:61402"/>
        <dbReference type="EC" id="3.6.1.66"/>
    </reaction>
</comment>
<keyword evidence="5 10" id="KW-0378">Hydrolase</keyword>
<keyword evidence="15" id="KW-1185">Reference proteome</keyword>
<evidence type="ECO:0000256" key="4">
    <source>
        <dbReference type="ARBA" id="ARBA00022741"/>
    </source>
</evidence>
<dbReference type="Gene3D" id="3.90.950.10">
    <property type="match status" value="1"/>
</dbReference>
<dbReference type="EMBL" id="LCTV02000005">
    <property type="protein sequence ID" value="PRQ74878.1"/>
    <property type="molecule type" value="Genomic_DNA"/>
</dbReference>
<keyword evidence="8 10" id="KW-0464">Manganese</keyword>
<comment type="cofactor">
    <cofactor evidence="10">
        <name>Mg(2+)</name>
        <dbReference type="ChEBI" id="CHEBI:18420"/>
    </cofactor>
    <cofactor evidence="10">
        <name>Mn(2+)</name>
        <dbReference type="ChEBI" id="CHEBI:29035"/>
    </cofactor>
    <text evidence="10">Binds 1 divalent metal cation per subunit; can use either Mg(2+) or Mn(2+).</text>
</comment>
<comment type="catalytic activity">
    <reaction evidence="10">
        <text>dITP + H2O = dIMP + diphosphate + H(+)</text>
        <dbReference type="Rhea" id="RHEA:28342"/>
        <dbReference type="ChEBI" id="CHEBI:15377"/>
        <dbReference type="ChEBI" id="CHEBI:15378"/>
        <dbReference type="ChEBI" id="CHEBI:33019"/>
        <dbReference type="ChEBI" id="CHEBI:61194"/>
        <dbReference type="ChEBI" id="CHEBI:61382"/>
        <dbReference type="EC" id="3.6.1.66"/>
    </reaction>
</comment>
<dbReference type="InterPro" id="IPR027502">
    <property type="entry name" value="ITPase"/>
</dbReference>
<dbReference type="STRING" id="5286.A0A0K3CDU4"/>
<keyword evidence="2 10" id="KW-0963">Cytoplasm</keyword>
<dbReference type="InterPro" id="IPR029001">
    <property type="entry name" value="ITPase-like_fam"/>
</dbReference>
<dbReference type="Pfam" id="PF01725">
    <property type="entry name" value="Ham1p_like"/>
    <property type="match status" value="1"/>
</dbReference>